<name>A0A411MJA5_9PSED</name>
<sequence>MRILIGALAVAVLAGCASMGERRAEGPAKALASTKAVNEVSECVLFAWQEQSLAGAHYDASLQPLPGGGKTVVSAGQVEFADFKPVNNGTKVEVYFQSGLMDWRKNRRTEAVQRCL</sequence>
<protein>
    <recommendedName>
        <fullName evidence="3">Lipoprotein</fullName>
    </recommendedName>
</protein>
<dbReference type="RefSeq" id="WP_130264732.1">
    <property type="nucleotide sequence ID" value="NZ_CP035952.1"/>
</dbReference>
<reference evidence="1 2" key="1">
    <citation type="submission" date="2019-02" db="EMBL/GenBank/DDBJ databases">
        <title>Complete genome sequence of Pseudomonas sp. SNU WT1 isolated from rainbow trout.</title>
        <authorList>
            <person name="Oh W.T."/>
            <person name="Park S.C."/>
        </authorList>
    </citation>
    <scope>NUCLEOTIDE SEQUENCE [LARGE SCALE GENOMIC DNA]</scope>
    <source>
        <strain evidence="1 2">SNU WT1</strain>
    </source>
</reference>
<organism evidence="1 2">
    <name type="scientific">Pseudomonas tructae</name>
    <dbReference type="NCBI Taxonomy" id="2518644"/>
    <lineage>
        <taxon>Bacteria</taxon>
        <taxon>Pseudomonadati</taxon>
        <taxon>Pseudomonadota</taxon>
        <taxon>Gammaproteobacteria</taxon>
        <taxon>Pseudomonadales</taxon>
        <taxon>Pseudomonadaceae</taxon>
        <taxon>Pseudomonas</taxon>
    </lineage>
</organism>
<evidence type="ECO:0000313" key="1">
    <source>
        <dbReference type="EMBL" id="QBF26867.1"/>
    </source>
</evidence>
<dbReference type="OrthoDB" id="6000523at2"/>
<evidence type="ECO:0008006" key="3">
    <source>
        <dbReference type="Google" id="ProtNLM"/>
    </source>
</evidence>
<dbReference type="PROSITE" id="PS51257">
    <property type="entry name" value="PROKAR_LIPOPROTEIN"/>
    <property type="match status" value="1"/>
</dbReference>
<dbReference type="AlphaFoldDB" id="A0A411MJA5"/>
<proteinExistence type="predicted"/>
<dbReference type="KEGG" id="ptk:EXN22_14650"/>
<dbReference type="Proteomes" id="UP000291130">
    <property type="component" value="Chromosome"/>
</dbReference>
<evidence type="ECO:0000313" key="2">
    <source>
        <dbReference type="Proteomes" id="UP000291130"/>
    </source>
</evidence>
<keyword evidence="2" id="KW-1185">Reference proteome</keyword>
<gene>
    <name evidence="1" type="ORF">EXN22_14650</name>
</gene>
<accession>A0A411MJA5</accession>
<dbReference type="EMBL" id="CP035952">
    <property type="protein sequence ID" value="QBF26867.1"/>
    <property type="molecule type" value="Genomic_DNA"/>
</dbReference>